<feature type="zinc finger region" description="C4-type" evidence="7">
    <location>
        <begin position="56"/>
        <end position="71"/>
    </location>
</feature>
<keyword evidence="6 7" id="KW-0234">DNA repair</keyword>
<reference evidence="9 11" key="1">
    <citation type="journal article" date="2011" name="Stand. Genomic Sci.">
        <title>Draft genome sequence of Caminibacter mediatlanticus strain TB-2, an epsilonproteobacterium isolated from a deep-sea hydrothermal vent.</title>
        <authorList>
            <person name="Giovannelli D."/>
            <person name="Ferriera S."/>
            <person name="Johnson J."/>
            <person name="Kravitz S."/>
            <person name="Perez-Rodriguez I."/>
            <person name="Ricci J."/>
            <person name="O'Brien C."/>
            <person name="Voordeckers J.W."/>
            <person name="Bini E."/>
            <person name="Vetriani C."/>
        </authorList>
    </citation>
    <scope>NUCLEOTIDE SEQUENCE [LARGE SCALE GENOMIC DNA]</scope>
    <source>
        <strain evidence="9 11">TB-2</strain>
    </source>
</reference>
<dbReference type="PROSITE" id="PS50880">
    <property type="entry name" value="TOPRIM"/>
    <property type="match status" value="1"/>
</dbReference>
<dbReference type="Proteomes" id="UP000003288">
    <property type="component" value="Unassembled WGS sequence"/>
</dbReference>
<evidence type="ECO:0000256" key="4">
    <source>
        <dbReference type="ARBA" id="ARBA00022833"/>
    </source>
</evidence>
<gene>
    <name evidence="7 9" type="primary">recR</name>
    <name evidence="9" type="ORF">CMTB2_01413</name>
    <name evidence="10" type="ORF">FE773_06170</name>
</gene>
<dbReference type="GO" id="GO:0006310">
    <property type="term" value="P:DNA recombination"/>
    <property type="evidence" value="ECO:0007669"/>
    <property type="project" value="UniProtKB-UniRule"/>
</dbReference>
<dbReference type="Gene3D" id="1.10.8.420">
    <property type="entry name" value="RecR Domain 1"/>
    <property type="match status" value="1"/>
</dbReference>
<evidence type="ECO:0000256" key="7">
    <source>
        <dbReference type="HAMAP-Rule" id="MF_00017"/>
    </source>
</evidence>
<dbReference type="NCBIfam" id="TIGR00615">
    <property type="entry name" value="recR"/>
    <property type="match status" value="1"/>
</dbReference>
<accession>A0AAI9AI96</accession>
<keyword evidence="5 7" id="KW-0233">DNA recombination</keyword>
<evidence type="ECO:0000259" key="8">
    <source>
        <dbReference type="PROSITE" id="PS50880"/>
    </source>
</evidence>
<organism evidence="9 11">
    <name type="scientific">Caminibacter mediatlanticus TB-2</name>
    <dbReference type="NCBI Taxonomy" id="391592"/>
    <lineage>
        <taxon>Bacteria</taxon>
        <taxon>Pseudomonadati</taxon>
        <taxon>Campylobacterota</taxon>
        <taxon>Epsilonproteobacteria</taxon>
        <taxon>Nautiliales</taxon>
        <taxon>Nautiliaceae</taxon>
        <taxon>Caminibacter</taxon>
    </lineage>
</organism>
<dbReference type="GO" id="GO:0003677">
    <property type="term" value="F:DNA binding"/>
    <property type="evidence" value="ECO:0007669"/>
    <property type="project" value="UniProtKB-UniRule"/>
</dbReference>
<evidence type="ECO:0000256" key="1">
    <source>
        <dbReference type="ARBA" id="ARBA00022723"/>
    </source>
</evidence>
<dbReference type="EMBL" id="CP040463">
    <property type="protein sequence ID" value="QCT94779.1"/>
    <property type="molecule type" value="Genomic_DNA"/>
</dbReference>
<dbReference type="InterPro" id="IPR023627">
    <property type="entry name" value="Rcmb_RecR"/>
</dbReference>
<dbReference type="PROSITE" id="PS01300">
    <property type="entry name" value="RECR"/>
    <property type="match status" value="1"/>
</dbReference>
<dbReference type="SUPFAM" id="SSF111304">
    <property type="entry name" value="Recombination protein RecR"/>
    <property type="match status" value="1"/>
</dbReference>
<evidence type="ECO:0000256" key="2">
    <source>
        <dbReference type="ARBA" id="ARBA00022763"/>
    </source>
</evidence>
<evidence type="ECO:0000313" key="11">
    <source>
        <dbReference type="Proteomes" id="UP000003288"/>
    </source>
</evidence>
<dbReference type="HAMAP" id="MF_00017">
    <property type="entry name" value="RecR"/>
    <property type="match status" value="1"/>
</dbReference>
<evidence type="ECO:0000313" key="12">
    <source>
        <dbReference type="Proteomes" id="UP000306825"/>
    </source>
</evidence>
<sequence>MKDLKSIQNLIEILEELPSIGKKSATRLALSLAKDKFKALKLANAIEEVVSKVSECKECGNFSEHEICEICDNPNRDKTLAIVETPKDIMIIEESGVYNGYYFVLNHLDDENLQKIREIIKNKNIKEIIFAFPPSIESEARCLYLEDKLKDLEVEFSQIAQGVPTGVHFENVDINSLAKAIKLRFKISS</sequence>
<dbReference type="AlphaFoldDB" id="A0AAI9AI96"/>
<dbReference type="Proteomes" id="UP000306825">
    <property type="component" value="Chromosome"/>
</dbReference>
<dbReference type="Pfam" id="PF21176">
    <property type="entry name" value="RecR_HhH"/>
    <property type="match status" value="1"/>
</dbReference>
<dbReference type="InterPro" id="IPR000093">
    <property type="entry name" value="DNA_Rcmb_RecR"/>
</dbReference>
<keyword evidence="12" id="KW-1185">Reference proteome</keyword>
<dbReference type="Pfam" id="PF02132">
    <property type="entry name" value="RecR_ZnF"/>
    <property type="match status" value="1"/>
</dbReference>
<dbReference type="RefSeq" id="WP_007472778.1">
    <property type="nucleotide sequence ID" value="NZ_ABCJ01000001.1"/>
</dbReference>
<evidence type="ECO:0000313" key="10">
    <source>
        <dbReference type="EMBL" id="QCT94779.1"/>
    </source>
</evidence>
<dbReference type="Gene3D" id="3.40.1360.10">
    <property type="match status" value="1"/>
</dbReference>
<reference evidence="10 12" key="2">
    <citation type="submission" date="2019-05" db="EMBL/GenBank/DDBJ databases">
        <title>A comparative analysis of the Nautiliaceae.</title>
        <authorList>
            <person name="Grosche A."/>
            <person name="Smedile F."/>
            <person name="Vetriani C."/>
        </authorList>
    </citation>
    <scope>NUCLEOTIDE SEQUENCE [LARGE SCALE GENOMIC DNA]</scope>
    <source>
        <strain evidence="10 12">TB-2</strain>
    </source>
</reference>
<evidence type="ECO:0000256" key="5">
    <source>
        <dbReference type="ARBA" id="ARBA00023172"/>
    </source>
</evidence>
<keyword evidence="2 7" id="KW-0227">DNA damage</keyword>
<dbReference type="PANTHER" id="PTHR30446">
    <property type="entry name" value="RECOMBINATION PROTEIN RECR"/>
    <property type="match status" value="1"/>
</dbReference>
<dbReference type="InterPro" id="IPR006171">
    <property type="entry name" value="TOPRIM_dom"/>
</dbReference>
<dbReference type="Pfam" id="PF13662">
    <property type="entry name" value="Toprim_4"/>
    <property type="match status" value="1"/>
</dbReference>
<protein>
    <recommendedName>
        <fullName evidence="7">Recombination protein RecR</fullName>
    </recommendedName>
</protein>
<evidence type="ECO:0000256" key="6">
    <source>
        <dbReference type="ARBA" id="ARBA00023204"/>
    </source>
</evidence>
<evidence type="ECO:0000256" key="3">
    <source>
        <dbReference type="ARBA" id="ARBA00022771"/>
    </source>
</evidence>
<keyword evidence="1 7" id="KW-0479">Metal-binding</keyword>
<dbReference type="GO" id="GO:0008270">
    <property type="term" value="F:zinc ion binding"/>
    <property type="evidence" value="ECO:0007669"/>
    <property type="project" value="UniProtKB-KW"/>
</dbReference>
<dbReference type="EMBL" id="ABCJ01000001">
    <property type="protein sequence ID" value="EDM24132.1"/>
    <property type="molecule type" value="Genomic_DNA"/>
</dbReference>
<feature type="domain" description="Toprim" evidence="8">
    <location>
        <begin position="78"/>
        <end position="164"/>
    </location>
</feature>
<dbReference type="InterPro" id="IPR015967">
    <property type="entry name" value="Rcmb_RecR_Znf"/>
</dbReference>
<evidence type="ECO:0000313" key="9">
    <source>
        <dbReference type="EMBL" id="EDM24132.1"/>
    </source>
</evidence>
<keyword evidence="4 7" id="KW-0862">Zinc</keyword>
<dbReference type="GO" id="GO:0006281">
    <property type="term" value="P:DNA repair"/>
    <property type="evidence" value="ECO:0007669"/>
    <property type="project" value="UniProtKB-UniRule"/>
</dbReference>
<dbReference type="PANTHER" id="PTHR30446:SF0">
    <property type="entry name" value="RECOMBINATION PROTEIN RECR"/>
    <property type="match status" value="1"/>
</dbReference>
<comment type="similarity">
    <text evidence="7">Belongs to the RecR family.</text>
</comment>
<comment type="function">
    <text evidence="7">May play a role in DNA repair. It seems to be involved in an RecBC-independent recombinational process of DNA repair. It may act with RecF and RecO.</text>
</comment>
<name>A0AAI9AI96_9BACT</name>
<proteinExistence type="inferred from homology"/>
<keyword evidence="3 7" id="KW-0863">Zinc-finger</keyword>